<feature type="transmembrane region" description="Helical" evidence="1">
    <location>
        <begin position="78"/>
        <end position="97"/>
    </location>
</feature>
<protein>
    <submittedName>
        <fullName evidence="2">Uncharacterized protein</fullName>
    </submittedName>
</protein>
<evidence type="ECO:0000313" key="2">
    <source>
        <dbReference type="EMBL" id="RPJ89305.1"/>
    </source>
</evidence>
<dbReference type="OrthoDB" id="8657281at2"/>
<keyword evidence="1" id="KW-0472">Membrane</keyword>
<proteinExistence type="predicted"/>
<sequence>MQAEDGFFASLGGMLGEALRSVVAGLKWLLGGLGHAFGDFYSGLAGAMGMSPSIFNFILLVLGLMCLWAAVKALLRRSIIGFLFWLVVALLLLGGLGA</sequence>
<dbReference type="RefSeq" id="WP_059380259.1">
    <property type="nucleotide sequence ID" value="NZ_CP061008.1"/>
</dbReference>
<dbReference type="Proteomes" id="UP000285324">
    <property type="component" value="Unassembled WGS sequence"/>
</dbReference>
<gene>
    <name evidence="2" type="ORF">DY367_23540</name>
</gene>
<dbReference type="EMBL" id="QVXO01000044">
    <property type="protein sequence ID" value="RPJ89305.1"/>
    <property type="molecule type" value="Genomic_DNA"/>
</dbReference>
<dbReference type="AlphaFoldDB" id="A0A424W7V2"/>
<accession>A0A424W7V2</accession>
<feature type="transmembrane region" description="Helical" evidence="1">
    <location>
        <begin position="54"/>
        <end position="71"/>
    </location>
</feature>
<reference evidence="2 3" key="1">
    <citation type="submission" date="2018-08" db="EMBL/GenBank/DDBJ databases">
        <title>Achromobacter xylosoxidans Genome sequencing and assembly.</title>
        <authorList>
            <person name="Wang R."/>
            <person name="Rensing C."/>
            <person name="Li Y."/>
        </authorList>
    </citation>
    <scope>NUCLEOTIDE SEQUENCE [LARGE SCALE GENOMIC DNA]</scope>
    <source>
        <strain evidence="2 3">GD003A</strain>
    </source>
</reference>
<organism evidence="2 3">
    <name type="scientific">Alcaligenes xylosoxydans xylosoxydans</name>
    <name type="common">Achromobacter xylosoxidans</name>
    <dbReference type="NCBI Taxonomy" id="85698"/>
    <lineage>
        <taxon>Bacteria</taxon>
        <taxon>Pseudomonadati</taxon>
        <taxon>Pseudomonadota</taxon>
        <taxon>Betaproteobacteria</taxon>
        <taxon>Burkholderiales</taxon>
        <taxon>Alcaligenaceae</taxon>
        <taxon>Achromobacter</taxon>
    </lineage>
</organism>
<evidence type="ECO:0000256" key="1">
    <source>
        <dbReference type="SAM" id="Phobius"/>
    </source>
</evidence>
<comment type="caution">
    <text evidence="2">The sequence shown here is derived from an EMBL/GenBank/DDBJ whole genome shotgun (WGS) entry which is preliminary data.</text>
</comment>
<evidence type="ECO:0000313" key="3">
    <source>
        <dbReference type="Proteomes" id="UP000285324"/>
    </source>
</evidence>
<keyword evidence="1" id="KW-0812">Transmembrane</keyword>
<keyword evidence="1" id="KW-1133">Transmembrane helix</keyword>
<name>A0A424W7V2_ALCXX</name>